<reference evidence="10 11" key="1">
    <citation type="submission" date="2024-03" db="EMBL/GenBank/DDBJ databases">
        <title>Complete genome sequence of the green alga Chloropicon roscoffensis RCC1871.</title>
        <authorList>
            <person name="Lemieux C."/>
            <person name="Pombert J.-F."/>
            <person name="Otis C."/>
            <person name="Turmel M."/>
        </authorList>
    </citation>
    <scope>NUCLEOTIDE SEQUENCE [LARGE SCALE GENOMIC DNA]</scope>
    <source>
        <strain evidence="10 11">RCC1871</strain>
    </source>
</reference>
<feature type="domain" description="RING-Gid-type" evidence="9">
    <location>
        <begin position="343"/>
        <end position="400"/>
    </location>
</feature>
<dbReference type="GO" id="GO:0005634">
    <property type="term" value="C:nucleus"/>
    <property type="evidence" value="ECO:0007669"/>
    <property type="project" value="TreeGrafter"/>
</dbReference>
<evidence type="ECO:0000256" key="2">
    <source>
        <dbReference type="ARBA" id="ARBA00022490"/>
    </source>
</evidence>
<dbReference type="CDD" id="cd16659">
    <property type="entry name" value="RING-Ubox_Emp"/>
    <property type="match status" value="1"/>
</dbReference>
<dbReference type="PROSITE" id="PS50896">
    <property type="entry name" value="LISH"/>
    <property type="match status" value="1"/>
</dbReference>
<dbReference type="SUPFAM" id="SSF57850">
    <property type="entry name" value="RING/U-box"/>
    <property type="match status" value="1"/>
</dbReference>
<dbReference type="InterPro" id="IPR006595">
    <property type="entry name" value="CTLH_C"/>
</dbReference>
<dbReference type="PANTHER" id="PTHR12170">
    <property type="entry name" value="MACROPHAGE ERYTHROBLAST ATTACHER-RELATED"/>
    <property type="match status" value="1"/>
</dbReference>
<feature type="domain" description="CTLH" evidence="8">
    <location>
        <begin position="172"/>
        <end position="229"/>
    </location>
</feature>
<evidence type="ECO:0000256" key="7">
    <source>
        <dbReference type="SAM" id="MobiDB-lite"/>
    </source>
</evidence>
<dbReference type="InterPro" id="IPR044063">
    <property type="entry name" value="ZF_RING_GID"/>
</dbReference>
<dbReference type="AlphaFoldDB" id="A0AAX4PA03"/>
<dbReference type="Proteomes" id="UP001472866">
    <property type="component" value="Chromosome 07"/>
</dbReference>
<proteinExistence type="predicted"/>
<dbReference type="InterPro" id="IPR024964">
    <property type="entry name" value="CTLH/CRA"/>
</dbReference>
<comment type="subcellular location">
    <subcellularLocation>
        <location evidence="1">Cytoplasm</location>
    </subcellularLocation>
</comment>
<dbReference type="InterPro" id="IPR045098">
    <property type="entry name" value="Fyv10_fam"/>
</dbReference>
<dbReference type="SMART" id="SM00757">
    <property type="entry name" value="CRA"/>
    <property type="match status" value="1"/>
</dbReference>
<feature type="region of interest" description="Disordered" evidence="7">
    <location>
        <begin position="38"/>
        <end position="77"/>
    </location>
</feature>
<accession>A0AAX4PA03</accession>
<evidence type="ECO:0000313" key="10">
    <source>
        <dbReference type="EMBL" id="WZN63190.1"/>
    </source>
</evidence>
<keyword evidence="3" id="KW-0479">Metal-binding</keyword>
<keyword evidence="2" id="KW-0963">Cytoplasm</keyword>
<dbReference type="GO" id="GO:0008270">
    <property type="term" value="F:zinc ion binding"/>
    <property type="evidence" value="ECO:0007669"/>
    <property type="project" value="UniProtKB-KW"/>
</dbReference>
<feature type="zinc finger region" description="RING-Gid-type" evidence="6">
    <location>
        <begin position="343"/>
        <end position="400"/>
    </location>
</feature>
<dbReference type="InterPro" id="IPR013144">
    <property type="entry name" value="CRA_dom"/>
</dbReference>
<dbReference type="SMART" id="SM00668">
    <property type="entry name" value="CTLH"/>
    <property type="match status" value="1"/>
</dbReference>
<dbReference type="GO" id="GO:0061630">
    <property type="term" value="F:ubiquitin protein ligase activity"/>
    <property type="evidence" value="ECO:0007669"/>
    <property type="project" value="InterPro"/>
</dbReference>
<keyword evidence="11" id="KW-1185">Reference proteome</keyword>
<evidence type="ECO:0000256" key="1">
    <source>
        <dbReference type="ARBA" id="ARBA00004496"/>
    </source>
</evidence>
<dbReference type="PROSITE" id="PS51867">
    <property type="entry name" value="ZF_RING_GID"/>
    <property type="match status" value="1"/>
</dbReference>
<protein>
    <submittedName>
        <fullName evidence="10">E3 ubiquitin-protein transferase MAEA</fullName>
    </submittedName>
</protein>
<evidence type="ECO:0000313" key="11">
    <source>
        <dbReference type="Proteomes" id="UP001472866"/>
    </source>
</evidence>
<evidence type="ECO:0000256" key="6">
    <source>
        <dbReference type="PROSITE-ProRule" id="PRU01215"/>
    </source>
</evidence>
<dbReference type="EMBL" id="CP151507">
    <property type="protein sequence ID" value="WZN63190.1"/>
    <property type="molecule type" value="Genomic_DNA"/>
</dbReference>
<dbReference type="Pfam" id="PF10607">
    <property type="entry name" value="CTLH"/>
    <property type="match status" value="1"/>
</dbReference>
<organism evidence="10 11">
    <name type="scientific">Chloropicon roscoffensis</name>
    <dbReference type="NCBI Taxonomy" id="1461544"/>
    <lineage>
        <taxon>Eukaryota</taxon>
        <taxon>Viridiplantae</taxon>
        <taxon>Chlorophyta</taxon>
        <taxon>Chloropicophyceae</taxon>
        <taxon>Chloropicales</taxon>
        <taxon>Chloropicaceae</taxon>
        <taxon>Chloropicon</taxon>
    </lineage>
</organism>
<sequence>MEVVESPFVRVPFEALKKAAKERKYIVEEVDKVMKKLDKHAGTSQEEDEEAQEERMDVDGETAPEPTATTSGQVGSDEFGSEIDDMLSAIGNLKRKLNDSTKVEAAHIARCKARVEHLISLGSYGTERALTWNKKRMGRLVVDYLLRQGYHETALQAVSSDEALESLLELDIFRSAQAIVDSLKGRKCGVALEWCAKHRSKLRKIKSKLEFKLRIREFVCLVQEGKVADAVTYSKKHLSQWAPSHMKELQEAMATLVYGPWWPRRHDKHSHYGHLFSDQQWDDLVHLFRRDMYKMYALPADSNLALHVQAGLSALKTPMSYTESRSKEDPLSLDAFRKISERLPYAKHSKSRLVCYITKQVMNEHNPPMVLPNGMVYSRSACEDLAQMHGSGKKIVCPRTGDVCDFSKLKRAYPV</sequence>
<dbReference type="GO" id="GO:0034657">
    <property type="term" value="C:GID complex"/>
    <property type="evidence" value="ECO:0007669"/>
    <property type="project" value="TreeGrafter"/>
</dbReference>
<evidence type="ECO:0000259" key="9">
    <source>
        <dbReference type="PROSITE" id="PS51867"/>
    </source>
</evidence>
<dbReference type="GO" id="GO:0043161">
    <property type="term" value="P:proteasome-mediated ubiquitin-dependent protein catabolic process"/>
    <property type="evidence" value="ECO:0007669"/>
    <property type="project" value="InterPro"/>
</dbReference>
<keyword evidence="10" id="KW-0808">Transferase</keyword>
<evidence type="ECO:0000256" key="4">
    <source>
        <dbReference type="ARBA" id="ARBA00022771"/>
    </source>
</evidence>
<gene>
    <name evidence="10" type="ORF">HKI87_07g47350</name>
</gene>
<dbReference type="InterPro" id="IPR006594">
    <property type="entry name" value="LisH"/>
</dbReference>
<dbReference type="GO" id="GO:0005737">
    <property type="term" value="C:cytoplasm"/>
    <property type="evidence" value="ECO:0007669"/>
    <property type="project" value="UniProtKB-SubCell"/>
</dbReference>
<name>A0AAX4PA03_9CHLO</name>
<dbReference type="PROSITE" id="PS50897">
    <property type="entry name" value="CTLH"/>
    <property type="match status" value="1"/>
</dbReference>
<keyword evidence="5" id="KW-0862">Zinc</keyword>
<evidence type="ECO:0000259" key="8">
    <source>
        <dbReference type="PROSITE" id="PS50897"/>
    </source>
</evidence>
<evidence type="ECO:0000256" key="5">
    <source>
        <dbReference type="ARBA" id="ARBA00022833"/>
    </source>
</evidence>
<keyword evidence="4 6" id="KW-0863">Zinc-finger</keyword>
<evidence type="ECO:0000256" key="3">
    <source>
        <dbReference type="ARBA" id="ARBA00022723"/>
    </source>
</evidence>
<dbReference type="PANTHER" id="PTHR12170:SF2">
    <property type="entry name" value="E3 UBIQUITIN-PROTEIN TRANSFERASE MAEA"/>
    <property type="match status" value="1"/>
</dbReference>